<keyword evidence="3" id="KW-1185">Reference proteome</keyword>
<protein>
    <recommendedName>
        <fullName evidence="1">BACK domain-containing protein</fullName>
    </recommendedName>
</protein>
<dbReference type="PANTHER" id="PTHR45774">
    <property type="entry name" value="BTB/POZ DOMAIN-CONTAINING"/>
    <property type="match status" value="1"/>
</dbReference>
<dbReference type="OrthoDB" id="45365at2759"/>
<organism evidence="2 3">
    <name type="scientific">Cloeon dipterum</name>
    <dbReference type="NCBI Taxonomy" id="197152"/>
    <lineage>
        <taxon>Eukaryota</taxon>
        <taxon>Metazoa</taxon>
        <taxon>Ecdysozoa</taxon>
        <taxon>Arthropoda</taxon>
        <taxon>Hexapoda</taxon>
        <taxon>Insecta</taxon>
        <taxon>Pterygota</taxon>
        <taxon>Palaeoptera</taxon>
        <taxon>Ephemeroptera</taxon>
        <taxon>Pisciforma</taxon>
        <taxon>Baetidae</taxon>
        <taxon>Cloeon</taxon>
    </lineage>
</organism>
<dbReference type="InterPro" id="IPR011705">
    <property type="entry name" value="BACK"/>
</dbReference>
<feature type="domain" description="BACK" evidence="1">
    <location>
        <begin position="96"/>
        <end position="180"/>
    </location>
</feature>
<proteinExistence type="predicted"/>
<gene>
    <name evidence="2" type="ORF">CLODIP_2_CD09348</name>
</gene>
<evidence type="ECO:0000313" key="3">
    <source>
        <dbReference type="Proteomes" id="UP000494165"/>
    </source>
</evidence>
<comment type="caution">
    <text evidence="2">The sequence shown here is derived from an EMBL/GenBank/DDBJ whole genome shotgun (WGS) entry which is preliminary data.</text>
</comment>
<dbReference type="Pfam" id="PF07707">
    <property type="entry name" value="BACK"/>
    <property type="match status" value="1"/>
</dbReference>
<dbReference type="InterPro" id="IPR011333">
    <property type="entry name" value="SKP1/BTB/POZ_sf"/>
</dbReference>
<name>A0A8S1DF25_9INSE</name>
<dbReference type="Proteomes" id="UP000494165">
    <property type="component" value="Unassembled WGS sequence"/>
</dbReference>
<accession>A0A8S1DF25</accession>
<dbReference type="PANTHER" id="PTHR45774:SF3">
    <property type="entry name" value="BTB (POZ) DOMAIN-CONTAINING 2B-RELATED"/>
    <property type="match status" value="1"/>
</dbReference>
<sequence>MSVASEVFEAMFISPLTLPGATIKLVESEPRIFKLMTEFIHTGSFKYGLRNCEDSVKLVLLADEYLVYPLIDFVIDIIEKHFLSVQTVWFILDNTAHIKKLLIICSKLIGVQTEECLDQLSFLTISKETLKLFLTFNEMNVNTEMVILRACLKIAQENEGSEKEYMEAALLHLRLLTLNKAEEIWEASDFLNEEQKNFLARKLFFKDIGVEMPNGLCDIDIPRSRTLMPPKGPLIVLTDDAITECPERNWVNVQNESFIFSFECCLSVKISSIVILFSPTAGYSSTLEASVKKKKAQGTATQNPETKNYACIVKSSEIPKLHDINFNECVLLDEGDTLEIELKCNSPYLKVPSILAKTTLYHIHSYNHPTMERLFKNFKFERMRYGSKSEPSLCLIKSIDYSLN</sequence>
<dbReference type="CDD" id="cd18186">
    <property type="entry name" value="BTB_POZ_ZBTB_KLHL-like"/>
    <property type="match status" value="1"/>
</dbReference>
<dbReference type="Gene3D" id="3.30.710.10">
    <property type="entry name" value="Potassium Channel Kv1.1, Chain A"/>
    <property type="match status" value="1"/>
</dbReference>
<reference evidence="2 3" key="1">
    <citation type="submission" date="2020-04" db="EMBL/GenBank/DDBJ databases">
        <authorList>
            <person name="Alioto T."/>
            <person name="Alioto T."/>
            <person name="Gomez Garrido J."/>
        </authorList>
    </citation>
    <scope>NUCLEOTIDE SEQUENCE [LARGE SCALE GENOMIC DNA]</scope>
</reference>
<dbReference type="Gene3D" id="1.25.40.420">
    <property type="match status" value="1"/>
</dbReference>
<evidence type="ECO:0000259" key="1">
    <source>
        <dbReference type="Pfam" id="PF07707"/>
    </source>
</evidence>
<evidence type="ECO:0000313" key="2">
    <source>
        <dbReference type="EMBL" id="CAB3378776.1"/>
    </source>
</evidence>
<dbReference type="SUPFAM" id="SSF54695">
    <property type="entry name" value="POZ domain"/>
    <property type="match status" value="1"/>
</dbReference>
<dbReference type="AlphaFoldDB" id="A0A8S1DF25"/>
<dbReference type="EMBL" id="CADEPI010000172">
    <property type="protein sequence ID" value="CAB3378776.1"/>
    <property type="molecule type" value="Genomic_DNA"/>
</dbReference>